<dbReference type="GO" id="GO:0001653">
    <property type="term" value="F:peptide receptor activity"/>
    <property type="evidence" value="ECO:0007669"/>
    <property type="project" value="TreeGrafter"/>
</dbReference>
<keyword evidence="9" id="KW-0675">Receptor</keyword>
<feature type="transmembrane region" description="Helical" evidence="16">
    <location>
        <begin position="568"/>
        <end position="588"/>
    </location>
</feature>
<dbReference type="SUPFAM" id="SSF56112">
    <property type="entry name" value="Protein kinase-like (PK-like)"/>
    <property type="match status" value="1"/>
</dbReference>
<dbReference type="InterPro" id="IPR001828">
    <property type="entry name" value="ANF_lig-bd_rcpt"/>
</dbReference>
<gene>
    <name evidence="20" type="primary">LOC106077443</name>
</gene>
<evidence type="ECO:0000313" key="20">
    <source>
        <dbReference type="RefSeq" id="XP_055877060.1"/>
    </source>
</evidence>
<evidence type="ECO:0000256" key="2">
    <source>
        <dbReference type="ARBA" id="ARBA00012202"/>
    </source>
</evidence>
<name>A0A9W2ZQ47_BIOGL</name>
<dbReference type="GO" id="GO:0004016">
    <property type="term" value="F:adenylate cyclase activity"/>
    <property type="evidence" value="ECO:0007669"/>
    <property type="project" value="TreeGrafter"/>
</dbReference>
<dbReference type="InterPro" id="IPR011645">
    <property type="entry name" value="HNOB_dom_associated"/>
</dbReference>
<dbReference type="SMART" id="SM00044">
    <property type="entry name" value="CYCc"/>
    <property type="match status" value="1"/>
</dbReference>
<organism evidence="19 20">
    <name type="scientific">Biomphalaria glabrata</name>
    <name type="common">Bloodfluke planorb</name>
    <name type="synonym">Freshwater snail</name>
    <dbReference type="NCBI Taxonomy" id="6526"/>
    <lineage>
        <taxon>Eukaryota</taxon>
        <taxon>Metazoa</taxon>
        <taxon>Spiralia</taxon>
        <taxon>Lophotrochozoa</taxon>
        <taxon>Mollusca</taxon>
        <taxon>Gastropoda</taxon>
        <taxon>Heterobranchia</taxon>
        <taxon>Euthyneura</taxon>
        <taxon>Panpulmonata</taxon>
        <taxon>Hygrophila</taxon>
        <taxon>Lymnaeoidea</taxon>
        <taxon>Planorbidae</taxon>
        <taxon>Biomphalaria</taxon>
    </lineage>
</organism>
<feature type="compositionally biased region" description="Basic and acidic residues" evidence="15">
    <location>
        <begin position="1169"/>
        <end position="1183"/>
    </location>
</feature>
<evidence type="ECO:0000256" key="1">
    <source>
        <dbReference type="ARBA" id="ARBA00004479"/>
    </source>
</evidence>
<dbReference type="InterPro" id="IPR000719">
    <property type="entry name" value="Prot_kinase_dom"/>
</dbReference>
<keyword evidence="12 14" id="KW-0141">cGMP biosynthesis</keyword>
<dbReference type="InterPro" id="IPR050401">
    <property type="entry name" value="Cyclic_nucleotide_synthase"/>
</dbReference>
<sequence>MIDHHNFWPVIIVFHIATSPFCDPRFVQGKNARRNASYTPTTALYYNEDIQIAYSMYPSPPNIHSQSTPYLNTPIPTQISDNVLGPAMSAFDAALPARINPVRAETNPFFAKHVAPRNSSILTLGYLVQKTHMNKQGEHHWKTLSGALLYAVDVINEKRIIPGFNVSYVFRDTFGSTNQSLYEMSKLWRDGIVGFIGPSAVCTDEAMLAAAWNLPILSHMCVDDAVSDKTRYATFARTYPPAAQITSSVLSLLLHYQWTKFSIIYGVNERPGTSYESIAVRLKTMAEDYNVTINHFLQYSEPYFPNYMASIFKKYVEETYVDTRVYVFIGYLNPAVDFIINLSDRGLLDTGEYVVIYVENPEYIPMEANKYFKRTFESDQSQLPNIRGARSLLVVKPNSVASLENFYNTVRDYNDKLSGDRQGGNPLNWTKIVPEDATNLFDAVMLYAIGLAEVIAEGGSYLDGRAIIGKICGKNYTSIKGFRNRIDKNGDAEGNYTVLAFQTSVDRDLPTMAPVAGFRMRAVGDLPEYHVIDGKSIVWVGGQPPIAEPPCGYRRMRCLQEKSYLKEIVSGVFGGVALIVGLILILVYRNWRYEQEIAGLLWKIDMSAIQCSDASGGRWDRKLLSEDNDNSANCGISMVSMESRNTYAQVYTYIGKYKGQTVALKTFKKSSSDMTRQDKREMKLMRELRHTNINSFIGACLESSVLTLVTAYCVKGSLQDVLENDDIRLDSTFIASLIKDLIQGMLYIHNSDLIFHGNLKSSNCVVTSRWTLQVTDFGLLNVRNSSRNVEDHYAYYRHMLWSAPEILRSEGKLQGNQSCDVYAFAIILYETYGRAGPYGHIDMDPEDIVHRVMSTKLCKPFRPNVSILECDDYIIDLITSCWTEDPLLRPDFRTIWNRLKPLRAGMKRNIFDHMLSIMEKYQEHLEELVDERTEQLSEEKKKSETLLYRMLPRSVADQLKKGEPVIPEAFDMVTIYFSDICGFTSLSAESTPMQVVDMLNDLYTCFDSIIKNFDVYKVETIGDAYMVVSGLPIRNGQLHAMEIASMSLALLTAIKSFTIRHKPNEMLKLRIGLHSGPCVAGVVGLTMPRYTLFGDTVNTASRMESNGEALKIHCSMSCKRILDRIGGFHLEERGLISMKGKGTQLTYWLLGEDKSKRNIPTPSLPDTRASSKDLASMDRRRTSPPDLPQQPPATDSCNHSHSLSNHQINTLNDKCRLKDAINTGSFPEGINSNGMQKQYLSSALKERAMNAQLGFASDFPLLRTSESSRRSREKITSYCENNESAPTEATTLLMEYCAQPSLNGTQV</sequence>
<keyword evidence="4" id="KW-0732">Signal</keyword>
<dbReference type="GO" id="GO:0005525">
    <property type="term" value="F:GTP binding"/>
    <property type="evidence" value="ECO:0007669"/>
    <property type="project" value="UniProtKB-KW"/>
</dbReference>
<comment type="subcellular location">
    <subcellularLocation>
        <location evidence="1">Membrane</location>
        <topology evidence="1">Single-pass type I membrane protein</topology>
    </subcellularLocation>
</comment>
<evidence type="ECO:0000256" key="13">
    <source>
        <dbReference type="RuleBase" id="RU000405"/>
    </source>
</evidence>
<dbReference type="GO" id="GO:0005886">
    <property type="term" value="C:plasma membrane"/>
    <property type="evidence" value="ECO:0007669"/>
    <property type="project" value="TreeGrafter"/>
</dbReference>
<feature type="domain" description="Protein kinase" evidence="17">
    <location>
        <begin position="636"/>
        <end position="903"/>
    </location>
</feature>
<comment type="catalytic activity">
    <reaction evidence="14">
        <text>GTP = 3',5'-cyclic GMP + diphosphate</text>
        <dbReference type="Rhea" id="RHEA:13665"/>
        <dbReference type="ChEBI" id="CHEBI:33019"/>
        <dbReference type="ChEBI" id="CHEBI:37565"/>
        <dbReference type="ChEBI" id="CHEBI:57746"/>
        <dbReference type="EC" id="4.6.1.2"/>
    </reaction>
</comment>
<evidence type="ECO:0000256" key="16">
    <source>
        <dbReference type="SAM" id="Phobius"/>
    </source>
</evidence>
<evidence type="ECO:0000256" key="15">
    <source>
        <dbReference type="SAM" id="MobiDB-lite"/>
    </source>
</evidence>
<evidence type="ECO:0000256" key="5">
    <source>
        <dbReference type="ARBA" id="ARBA00022741"/>
    </source>
</evidence>
<evidence type="ECO:0000256" key="9">
    <source>
        <dbReference type="ARBA" id="ARBA00023170"/>
    </source>
</evidence>
<dbReference type="GO" id="GO:0004672">
    <property type="term" value="F:protein kinase activity"/>
    <property type="evidence" value="ECO:0007669"/>
    <property type="project" value="InterPro"/>
</dbReference>
<feature type="region of interest" description="Disordered" evidence="15">
    <location>
        <begin position="1157"/>
        <end position="1203"/>
    </location>
</feature>
<keyword evidence="8 16" id="KW-0472">Membrane</keyword>
<evidence type="ECO:0000256" key="4">
    <source>
        <dbReference type="ARBA" id="ARBA00022729"/>
    </source>
</evidence>
<dbReference type="EC" id="4.6.1.2" evidence="2 14"/>
<reference evidence="20" key="1">
    <citation type="submission" date="2025-08" db="UniProtKB">
        <authorList>
            <consortium name="RefSeq"/>
        </authorList>
    </citation>
    <scope>IDENTIFICATION</scope>
</reference>
<dbReference type="GO" id="GO:0035556">
    <property type="term" value="P:intracellular signal transduction"/>
    <property type="evidence" value="ECO:0007669"/>
    <property type="project" value="InterPro"/>
</dbReference>
<dbReference type="InterPro" id="IPR001054">
    <property type="entry name" value="A/G_cyclase"/>
</dbReference>
<evidence type="ECO:0000256" key="11">
    <source>
        <dbReference type="ARBA" id="ARBA00023239"/>
    </source>
</evidence>
<evidence type="ECO:0000259" key="18">
    <source>
        <dbReference type="PROSITE" id="PS50125"/>
    </source>
</evidence>
<dbReference type="InterPro" id="IPR018297">
    <property type="entry name" value="A/G_cyclase_CS"/>
</dbReference>
<dbReference type="GO" id="GO:0004383">
    <property type="term" value="F:guanylate cyclase activity"/>
    <property type="evidence" value="ECO:0007669"/>
    <property type="project" value="UniProtKB-EC"/>
</dbReference>
<dbReference type="InterPro" id="IPR029787">
    <property type="entry name" value="Nucleotide_cyclase"/>
</dbReference>
<dbReference type="CDD" id="cd07302">
    <property type="entry name" value="CHD"/>
    <property type="match status" value="1"/>
</dbReference>
<keyword evidence="19" id="KW-1185">Reference proteome</keyword>
<comment type="similarity">
    <text evidence="13">Belongs to the adenylyl cyclase class-4/guanylyl cyclase family.</text>
</comment>
<dbReference type="RefSeq" id="XP_055877060.1">
    <property type="nucleotide sequence ID" value="XM_056021085.1"/>
</dbReference>
<evidence type="ECO:0000256" key="3">
    <source>
        <dbReference type="ARBA" id="ARBA00022692"/>
    </source>
</evidence>
<feature type="domain" description="Guanylate cyclase" evidence="18">
    <location>
        <begin position="974"/>
        <end position="1104"/>
    </location>
</feature>
<dbReference type="Gene3D" id="3.30.70.1230">
    <property type="entry name" value="Nucleotide cyclase"/>
    <property type="match status" value="1"/>
</dbReference>
<proteinExistence type="inferred from homology"/>
<protein>
    <recommendedName>
        <fullName evidence="2 14">Guanylate cyclase</fullName>
        <ecNumber evidence="2 14">4.6.1.2</ecNumber>
    </recommendedName>
</protein>
<keyword evidence="5" id="KW-0547">Nucleotide-binding</keyword>
<dbReference type="OMA" id="MMNSMQN"/>
<evidence type="ECO:0000256" key="7">
    <source>
        <dbReference type="ARBA" id="ARBA00023134"/>
    </source>
</evidence>
<feature type="transmembrane region" description="Helical" evidence="16">
    <location>
        <begin position="693"/>
        <end position="712"/>
    </location>
</feature>
<evidence type="ECO:0000256" key="10">
    <source>
        <dbReference type="ARBA" id="ARBA00023180"/>
    </source>
</evidence>
<keyword evidence="10" id="KW-0325">Glycoprotein</keyword>
<dbReference type="OrthoDB" id="1890790at2759"/>
<dbReference type="Gene3D" id="6.10.250.780">
    <property type="match status" value="1"/>
</dbReference>
<dbReference type="InterPro" id="IPR011009">
    <property type="entry name" value="Kinase-like_dom_sf"/>
</dbReference>
<dbReference type="Pfam" id="PF00211">
    <property type="entry name" value="Guanylate_cyc"/>
    <property type="match status" value="1"/>
</dbReference>
<feature type="compositionally biased region" description="Polar residues" evidence="15">
    <location>
        <begin position="1192"/>
        <end position="1203"/>
    </location>
</feature>
<evidence type="ECO:0000256" key="12">
    <source>
        <dbReference type="ARBA" id="ARBA00023293"/>
    </source>
</evidence>
<dbReference type="SUPFAM" id="SSF55073">
    <property type="entry name" value="Nucleotide cyclase"/>
    <property type="match status" value="1"/>
</dbReference>
<dbReference type="Gene3D" id="3.40.50.2300">
    <property type="match status" value="2"/>
</dbReference>
<dbReference type="InterPro" id="IPR028082">
    <property type="entry name" value="Peripla_BP_I"/>
</dbReference>
<keyword evidence="6 16" id="KW-1133">Transmembrane helix</keyword>
<dbReference type="SUPFAM" id="SSF53822">
    <property type="entry name" value="Periplasmic binding protein-like I"/>
    <property type="match status" value="1"/>
</dbReference>
<dbReference type="GeneID" id="106077443"/>
<keyword evidence="11 13" id="KW-0456">Lyase</keyword>
<evidence type="ECO:0000256" key="6">
    <source>
        <dbReference type="ARBA" id="ARBA00022989"/>
    </source>
</evidence>
<keyword evidence="7" id="KW-0342">GTP-binding</keyword>
<dbReference type="PROSITE" id="PS50011">
    <property type="entry name" value="PROTEIN_KINASE_DOM"/>
    <property type="match status" value="1"/>
</dbReference>
<dbReference type="PROSITE" id="PS50125">
    <property type="entry name" value="GUANYLATE_CYCLASE_2"/>
    <property type="match status" value="1"/>
</dbReference>
<dbReference type="PANTHER" id="PTHR11920:SF335">
    <property type="entry name" value="GUANYLATE CYCLASE"/>
    <property type="match status" value="1"/>
</dbReference>
<dbReference type="GO" id="GO:0007168">
    <property type="term" value="P:receptor guanylyl cyclase signaling pathway"/>
    <property type="evidence" value="ECO:0007669"/>
    <property type="project" value="TreeGrafter"/>
</dbReference>
<dbReference type="GO" id="GO:0005524">
    <property type="term" value="F:ATP binding"/>
    <property type="evidence" value="ECO:0007669"/>
    <property type="project" value="InterPro"/>
</dbReference>
<dbReference type="Pfam" id="PF07701">
    <property type="entry name" value="HNOBA"/>
    <property type="match status" value="1"/>
</dbReference>
<dbReference type="InterPro" id="IPR001245">
    <property type="entry name" value="Ser-Thr/Tyr_kinase_cat_dom"/>
</dbReference>
<dbReference type="Pfam" id="PF01094">
    <property type="entry name" value="ANF_receptor"/>
    <property type="match status" value="1"/>
</dbReference>
<evidence type="ECO:0000313" key="19">
    <source>
        <dbReference type="Proteomes" id="UP001165740"/>
    </source>
</evidence>
<evidence type="ECO:0000256" key="8">
    <source>
        <dbReference type="ARBA" id="ARBA00023136"/>
    </source>
</evidence>
<dbReference type="Gene3D" id="1.10.510.10">
    <property type="entry name" value="Transferase(Phosphotransferase) domain 1"/>
    <property type="match status" value="1"/>
</dbReference>
<accession>A0A9W2ZQ47</accession>
<evidence type="ECO:0000259" key="17">
    <source>
        <dbReference type="PROSITE" id="PS50011"/>
    </source>
</evidence>
<dbReference type="PANTHER" id="PTHR11920">
    <property type="entry name" value="GUANYLYL CYCLASE"/>
    <property type="match status" value="1"/>
</dbReference>
<keyword evidence="3 16" id="KW-0812">Transmembrane</keyword>
<dbReference type="Pfam" id="PF07714">
    <property type="entry name" value="PK_Tyr_Ser-Thr"/>
    <property type="match status" value="1"/>
</dbReference>
<dbReference type="PROSITE" id="PS00452">
    <property type="entry name" value="GUANYLATE_CYCLASE_1"/>
    <property type="match status" value="1"/>
</dbReference>
<dbReference type="Proteomes" id="UP001165740">
    <property type="component" value="Chromosome 2"/>
</dbReference>
<dbReference type="FunFam" id="3.30.70.1230:FF:000004">
    <property type="entry name" value="Guanylate cyclase"/>
    <property type="match status" value="1"/>
</dbReference>
<evidence type="ECO:0000256" key="14">
    <source>
        <dbReference type="RuleBase" id="RU003431"/>
    </source>
</evidence>